<evidence type="ECO:0000313" key="2">
    <source>
        <dbReference type="EMBL" id="GIL67304.1"/>
    </source>
</evidence>
<gene>
    <name evidence="2" type="ORF">Vafri_20730</name>
</gene>
<feature type="region of interest" description="Disordered" evidence="1">
    <location>
        <begin position="1"/>
        <end position="25"/>
    </location>
</feature>
<protein>
    <submittedName>
        <fullName evidence="2">Uncharacterized protein</fullName>
    </submittedName>
</protein>
<comment type="caution">
    <text evidence="2">The sequence shown here is derived from an EMBL/GenBank/DDBJ whole genome shotgun (WGS) entry which is preliminary data.</text>
</comment>
<dbReference type="Proteomes" id="UP000747399">
    <property type="component" value="Unassembled WGS sequence"/>
</dbReference>
<evidence type="ECO:0000256" key="1">
    <source>
        <dbReference type="SAM" id="MobiDB-lite"/>
    </source>
</evidence>
<keyword evidence="3" id="KW-1185">Reference proteome</keyword>
<name>A0A8J4FAY1_9CHLO</name>
<evidence type="ECO:0000313" key="3">
    <source>
        <dbReference type="Proteomes" id="UP000747399"/>
    </source>
</evidence>
<sequence length="175" mass="20297">MSKRQSLPSPSPPLSSPPSPLPPQVPLDFAAAAVAAGCSRLWCARDSDTKRRRQRRTSAAREHLWRCRRQRHRHFRHTRRRRGQHHRGGRCSQLEPLRPYRSALIGQYFVNRPNGKRKSVSTHLDRWIRMDTDGFGARRAEFESADEEASKVLVLSKQDSLTNFHQGRERRGEVE</sequence>
<accession>A0A8J4FAY1</accession>
<proteinExistence type="predicted"/>
<dbReference type="AlphaFoldDB" id="A0A8J4FAY1"/>
<dbReference type="EMBL" id="BNCO01000096">
    <property type="protein sequence ID" value="GIL67304.1"/>
    <property type="molecule type" value="Genomic_DNA"/>
</dbReference>
<reference evidence="2" key="1">
    <citation type="journal article" date="2021" name="Proc. Natl. Acad. Sci. U.S.A.">
        <title>Three genomes in the algal genus Volvox reveal the fate of a haploid sex-determining region after a transition to homothallism.</title>
        <authorList>
            <person name="Yamamoto K."/>
            <person name="Hamaji T."/>
            <person name="Kawai-Toyooka H."/>
            <person name="Matsuzaki R."/>
            <person name="Takahashi F."/>
            <person name="Nishimura Y."/>
            <person name="Kawachi M."/>
            <person name="Noguchi H."/>
            <person name="Minakuchi Y."/>
            <person name="Umen J.G."/>
            <person name="Toyoda A."/>
            <person name="Nozaki H."/>
        </authorList>
    </citation>
    <scope>NUCLEOTIDE SEQUENCE</scope>
    <source>
        <strain evidence="2">NIES-3780</strain>
    </source>
</reference>
<organism evidence="2 3">
    <name type="scientific">Volvox africanus</name>
    <dbReference type="NCBI Taxonomy" id="51714"/>
    <lineage>
        <taxon>Eukaryota</taxon>
        <taxon>Viridiplantae</taxon>
        <taxon>Chlorophyta</taxon>
        <taxon>core chlorophytes</taxon>
        <taxon>Chlorophyceae</taxon>
        <taxon>CS clade</taxon>
        <taxon>Chlamydomonadales</taxon>
        <taxon>Volvocaceae</taxon>
        <taxon>Volvox</taxon>
    </lineage>
</organism>
<feature type="compositionally biased region" description="Pro residues" evidence="1">
    <location>
        <begin position="9"/>
        <end position="25"/>
    </location>
</feature>